<reference evidence="5" key="2">
    <citation type="submission" date="2019-10" db="EMBL/GenBank/DDBJ databases">
        <title>A de novo genome assembly of a pear dwarfing rootstock.</title>
        <authorList>
            <person name="Wang F."/>
            <person name="Wang J."/>
            <person name="Li S."/>
            <person name="Zhang Y."/>
            <person name="Fang M."/>
            <person name="Ma L."/>
            <person name="Zhao Y."/>
            <person name="Jiang S."/>
        </authorList>
    </citation>
    <scope>NUCLEOTIDE SEQUENCE [LARGE SCALE GENOMIC DNA]</scope>
</reference>
<evidence type="ECO:0000313" key="4">
    <source>
        <dbReference type="EMBL" id="KAB2611495.1"/>
    </source>
</evidence>
<dbReference type="AlphaFoldDB" id="A0A5N5G7U7"/>
<evidence type="ECO:0000313" key="5">
    <source>
        <dbReference type="Proteomes" id="UP000327157"/>
    </source>
</evidence>
<dbReference type="SUPFAM" id="SSF47769">
    <property type="entry name" value="SAM/Pointed domain"/>
    <property type="match status" value="1"/>
</dbReference>
<sequence>MDWFSWLSKTGLEPSLVYEYGLAFAHNELEEEDIMYFNHEFLQSMGISIAKHRLEILKLARKAKGMNTPRPMRKLLVAIKRTKRCLSEYIRTWIHRDQDSTALALVTRPSNYRTRFRGAMLKRNKKLITAKQGSRLLLTNGSPLVVSAGPHHVDSFSSPVVYDLRKEEKMMDGDEANDDGYWCTGVEEISFLFPFVYDINLTEWGDDISDEDDGGNGGGYNDGDGSNNGGDGSNNGGGMVVVFIVGYGGWGAHVTMVLGAVVAPMVAIVVVVAMVLVVVAMVLVVVIVEVWWCANSGMWWLRCRGNTRGMVGGGGGSCGGNGGNCGYDGANGGGGNYGGDTGGSGGWWLWLQWWWLRL</sequence>
<dbReference type="CDD" id="cd09487">
    <property type="entry name" value="SAM_superfamily"/>
    <property type="match status" value="1"/>
</dbReference>
<feature type="transmembrane region" description="Helical" evidence="2">
    <location>
        <begin position="240"/>
        <end position="262"/>
    </location>
</feature>
<dbReference type="Proteomes" id="UP000327157">
    <property type="component" value="Chromosome 17"/>
</dbReference>
<feature type="domain" description="SAM" evidence="3">
    <location>
        <begin position="19"/>
        <end position="58"/>
    </location>
</feature>
<feature type="compositionally biased region" description="Gly residues" evidence="1">
    <location>
        <begin position="215"/>
        <end position="232"/>
    </location>
</feature>
<proteinExistence type="predicted"/>
<dbReference type="Gene3D" id="1.10.150.50">
    <property type="entry name" value="Transcription Factor, Ets-1"/>
    <property type="match status" value="1"/>
</dbReference>
<dbReference type="OrthoDB" id="1887912at2759"/>
<protein>
    <recommendedName>
        <fullName evidence="3">SAM domain-containing protein</fullName>
    </recommendedName>
</protein>
<organism evidence="4 5">
    <name type="scientific">Pyrus ussuriensis x Pyrus communis</name>
    <dbReference type="NCBI Taxonomy" id="2448454"/>
    <lineage>
        <taxon>Eukaryota</taxon>
        <taxon>Viridiplantae</taxon>
        <taxon>Streptophyta</taxon>
        <taxon>Embryophyta</taxon>
        <taxon>Tracheophyta</taxon>
        <taxon>Spermatophyta</taxon>
        <taxon>Magnoliopsida</taxon>
        <taxon>eudicotyledons</taxon>
        <taxon>Gunneridae</taxon>
        <taxon>Pentapetalae</taxon>
        <taxon>rosids</taxon>
        <taxon>fabids</taxon>
        <taxon>Rosales</taxon>
        <taxon>Rosaceae</taxon>
        <taxon>Amygdaloideae</taxon>
        <taxon>Maleae</taxon>
        <taxon>Pyrus</taxon>
    </lineage>
</organism>
<evidence type="ECO:0000259" key="3">
    <source>
        <dbReference type="Pfam" id="PF07647"/>
    </source>
</evidence>
<keyword evidence="2" id="KW-0472">Membrane</keyword>
<reference evidence="4 5" key="1">
    <citation type="submission" date="2019-09" db="EMBL/GenBank/DDBJ databases">
        <authorList>
            <person name="Ou C."/>
        </authorList>
    </citation>
    <scope>NUCLEOTIDE SEQUENCE [LARGE SCALE GENOMIC DNA]</scope>
    <source>
        <strain evidence="4">S2</strain>
        <tissue evidence="4">Leaf</tissue>
    </source>
</reference>
<feature type="region of interest" description="Disordered" evidence="1">
    <location>
        <begin position="212"/>
        <end position="232"/>
    </location>
</feature>
<gene>
    <name evidence="4" type="ORF">D8674_019527</name>
</gene>
<evidence type="ECO:0000256" key="2">
    <source>
        <dbReference type="SAM" id="Phobius"/>
    </source>
</evidence>
<dbReference type="InterPro" id="IPR001660">
    <property type="entry name" value="SAM"/>
</dbReference>
<reference evidence="4 5" key="3">
    <citation type="submission" date="2019-11" db="EMBL/GenBank/DDBJ databases">
        <title>A de novo genome assembly of a pear dwarfing rootstock.</title>
        <authorList>
            <person name="Wang F."/>
            <person name="Wang J."/>
            <person name="Li S."/>
            <person name="Zhang Y."/>
            <person name="Fang M."/>
            <person name="Ma L."/>
            <person name="Zhao Y."/>
            <person name="Jiang S."/>
        </authorList>
    </citation>
    <scope>NUCLEOTIDE SEQUENCE [LARGE SCALE GENOMIC DNA]</scope>
    <source>
        <strain evidence="4">S2</strain>
        <tissue evidence="4">Leaf</tissue>
    </source>
</reference>
<dbReference type="InterPro" id="IPR013761">
    <property type="entry name" value="SAM/pointed_sf"/>
</dbReference>
<keyword evidence="5" id="KW-1185">Reference proteome</keyword>
<evidence type="ECO:0000256" key="1">
    <source>
        <dbReference type="SAM" id="MobiDB-lite"/>
    </source>
</evidence>
<accession>A0A5N5G7U7</accession>
<keyword evidence="2" id="KW-1133">Transmembrane helix</keyword>
<dbReference type="PANTHER" id="PTHR33915">
    <property type="entry name" value="OSJNBA0033G05.11 PROTEIN"/>
    <property type="match status" value="1"/>
</dbReference>
<dbReference type="PANTHER" id="PTHR33915:SF1">
    <property type="entry name" value="OS04G0644100 PROTEIN"/>
    <property type="match status" value="1"/>
</dbReference>
<dbReference type="Pfam" id="PF07647">
    <property type="entry name" value="SAM_2"/>
    <property type="match status" value="1"/>
</dbReference>
<feature type="transmembrane region" description="Helical" evidence="2">
    <location>
        <begin position="268"/>
        <end position="294"/>
    </location>
</feature>
<comment type="caution">
    <text evidence="4">The sequence shown here is derived from an EMBL/GenBank/DDBJ whole genome shotgun (WGS) entry which is preliminary data.</text>
</comment>
<keyword evidence="2" id="KW-0812">Transmembrane</keyword>
<dbReference type="EMBL" id="SMOL01000487">
    <property type="protein sequence ID" value="KAB2611495.1"/>
    <property type="molecule type" value="Genomic_DNA"/>
</dbReference>
<name>A0A5N5G7U7_9ROSA</name>